<dbReference type="InterPro" id="IPR027417">
    <property type="entry name" value="P-loop_NTPase"/>
</dbReference>
<keyword evidence="1" id="KW-0547">Nucleotide-binding</keyword>
<accession>A0A9X1YQP2</accession>
<dbReference type="SUPFAM" id="SSF52540">
    <property type="entry name" value="P-loop containing nucleoside triphosphate hydrolases"/>
    <property type="match status" value="1"/>
</dbReference>
<dbReference type="Gene3D" id="3.40.50.300">
    <property type="entry name" value="P-loop containing nucleotide triphosphate hydrolases"/>
    <property type="match status" value="1"/>
</dbReference>
<gene>
    <name evidence="1" type="ORF">LPC04_27460</name>
</gene>
<dbReference type="RefSeq" id="WP_275685519.1">
    <property type="nucleotide sequence ID" value="NZ_JAJLJH010000014.1"/>
</dbReference>
<sequence length="475" mass="50901">MLEWLTGKVVDKLADWTGGKLAGGRARMKVRGALEKGGGLEKASVDATIAAALDQLVSEPFLNSQAAQPTVKEWLQVPEVQRAFSNYVLGIQGSDSSLASGALRVLAAEYAARTGESARLAEGKVRQAADYVVAQVKREPAQLTLAGVVELLARQRSEGLPAPADERLDRLRRESLAALSALPVAVPLVDVAAPALFALAPGERRGEPVSAEAIAAVLIDGESVLIHGTGGAGKTTCLAEVAKRLARAPKRPIPLYLSASEWAFSGHELLDHVCSQPAVLRAGISKDDASKLIEERQLVLLVDGWNEVAADRRAPLVASVGQFLRGQECGCCWLAASDFSRIARSFDWEQMISANAARDKSDSVSSCCQFHRNLRTFRATPATAVIGSHSRVAHGLQGRRNLPAEFGADDHVTGTPSSVSTSVNNRHHCVCGRTKPKALRAPCELHRYRLQIVFRTMPPGDRLATCELAHFTRLA</sequence>
<protein>
    <submittedName>
        <fullName evidence="1">DEAD/DEAH box helicase family protein</fullName>
    </submittedName>
</protein>
<evidence type="ECO:0000313" key="2">
    <source>
        <dbReference type="Proteomes" id="UP001139353"/>
    </source>
</evidence>
<comment type="caution">
    <text evidence="1">The sequence shown here is derived from an EMBL/GenBank/DDBJ whole genome shotgun (WGS) entry which is preliminary data.</text>
</comment>
<proteinExistence type="predicted"/>
<keyword evidence="2" id="KW-1185">Reference proteome</keyword>
<dbReference type="Proteomes" id="UP001139353">
    <property type="component" value="Unassembled WGS sequence"/>
</dbReference>
<dbReference type="AlphaFoldDB" id="A0A9X1YQP2"/>
<evidence type="ECO:0000313" key="1">
    <source>
        <dbReference type="EMBL" id="MCK9689473.1"/>
    </source>
</evidence>
<keyword evidence="1" id="KW-0067">ATP-binding</keyword>
<keyword evidence="1" id="KW-0378">Hydrolase</keyword>
<organism evidence="1 2">
    <name type="scientific">Scleromatobacter humisilvae</name>
    <dbReference type="NCBI Taxonomy" id="2897159"/>
    <lineage>
        <taxon>Bacteria</taxon>
        <taxon>Pseudomonadati</taxon>
        <taxon>Pseudomonadota</taxon>
        <taxon>Betaproteobacteria</taxon>
        <taxon>Burkholderiales</taxon>
        <taxon>Sphaerotilaceae</taxon>
        <taxon>Scleromatobacter</taxon>
    </lineage>
</organism>
<dbReference type="GO" id="GO:0004386">
    <property type="term" value="F:helicase activity"/>
    <property type="evidence" value="ECO:0007669"/>
    <property type="project" value="UniProtKB-KW"/>
</dbReference>
<dbReference type="EMBL" id="JAJLJH010000014">
    <property type="protein sequence ID" value="MCK9689473.1"/>
    <property type="molecule type" value="Genomic_DNA"/>
</dbReference>
<keyword evidence="1" id="KW-0347">Helicase</keyword>
<name>A0A9X1YQP2_9BURK</name>
<reference evidence="1" key="1">
    <citation type="submission" date="2021-11" db="EMBL/GenBank/DDBJ databases">
        <title>BS-T2-15 a new species belonging to the Comamonadaceae family isolated from the soil of a French oak forest.</title>
        <authorList>
            <person name="Mieszkin S."/>
            <person name="Alain K."/>
        </authorList>
    </citation>
    <scope>NUCLEOTIDE SEQUENCE</scope>
    <source>
        <strain evidence="1">BS-T2-15</strain>
    </source>
</reference>